<sequence>MVKALIDTLSIVGDYRLYLRYTITHAGDLEYLDNIHWPIPLHGFTTGVLAALVEAFLVVRYWRFTQNTLIALSLSFGIIISFGSVFICSLLLTLYTSFEDRPKFKIPPALWLVTEVAVDAGIASALLWEFRKARKTLTETQSVLERLNRLTAVTIQSGAAAATLAGAALISYYIKPESNIYTGFLYPLGRVYVITLVRFLLPMSGSVWDVVDYLTAFQISLSGRQEGLSLQQTRLRIVGRPAGGESRRQSRIGPQTTRTVFVRCSELFYSI</sequence>
<name>A0AAD7NNW7_9AGAR</name>
<evidence type="ECO:0000259" key="2">
    <source>
        <dbReference type="Pfam" id="PF20152"/>
    </source>
</evidence>
<dbReference type="Pfam" id="PF20152">
    <property type="entry name" value="DUF6534"/>
    <property type="match status" value="1"/>
</dbReference>
<reference evidence="3" key="1">
    <citation type="submission" date="2023-03" db="EMBL/GenBank/DDBJ databases">
        <title>Massive genome expansion in bonnet fungi (Mycena s.s.) driven by repeated elements and novel gene families across ecological guilds.</title>
        <authorList>
            <consortium name="Lawrence Berkeley National Laboratory"/>
            <person name="Harder C.B."/>
            <person name="Miyauchi S."/>
            <person name="Viragh M."/>
            <person name="Kuo A."/>
            <person name="Thoen E."/>
            <person name="Andreopoulos B."/>
            <person name="Lu D."/>
            <person name="Skrede I."/>
            <person name="Drula E."/>
            <person name="Henrissat B."/>
            <person name="Morin E."/>
            <person name="Kohler A."/>
            <person name="Barry K."/>
            <person name="LaButti K."/>
            <person name="Morin E."/>
            <person name="Salamov A."/>
            <person name="Lipzen A."/>
            <person name="Mereny Z."/>
            <person name="Hegedus B."/>
            <person name="Baldrian P."/>
            <person name="Stursova M."/>
            <person name="Weitz H."/>
            <person name="Taylor A."/>
            <person name="Grigoriev I.V."/>
            <person name="Nagy L.G."/>
            <person name="Martin F."/>
            <person name="Kauserud H."/>
        </authorList>
    </citation>
    <scope>NUCLEOTIDE SEQUENCE</scope>
    <source>
        <strain evidence="3">CBHHK182m</strain>
    </source>
</reference>
<dbReference type="Proteomes" id="UP001215598">
    <property type="component" value="Unassembled WGS sequence"/>
</dbReference>
<feature type="domain" description="DUF6534" evidence="2">
    <location>
        <begin position="116"/>
        <end position="200"/>
    </location>
</feature>
<keyword evidence="1" id="KW-0472">Membrane</keyword>
<keyword evidence="4" id="KW-1185">Reference proteome</keyword>
<accession>A0AAD7NNW7</accession>
<dbReference type="PANTHER" id="PTHR40465:SF1">
    <property type="entry name" value="DUF6534 DOMAIN-CONTAINING PROTEIN"/>
    <property type="match status" value="1"/>
</dbReference>
<feature type="transmembrane region" description="Helical" evidence="1">
    <location>
        <begin position="39"/>
        <end position="62"/>
    </location>
</feature>
<feature type="transmembrane region" description="Helical" evidence="1">
    <location>
        <begin position="150"/>
        <end position="174"/>
    </location>
</feature>
<keyword evidence="1" id="KW-1133">Transmembrane helix</keyword>
<feature type="transmembrane region" description="Helical" evidence="1">
    <location>
        <begin position="180"/>
        <end position="201"/>
    </location>
</feature>
<feature type="transmembrane region" description="Helical" evidence="1">
    <location>
        <begin position="69"/>
        <end position="97"/>
    </location>
</feature>
<gene>
    <name evidence="3" type="ORF">B0H16DRAFT_1882042</name>
</gene>
<comment type="caution">
    <text evidence="3">The sequence shown here is derived from an EMBL/GenBank/DDBJ whole genome shotgun (WGS) entry which is preliminary data.</text>
</comment>
<evidence type="ECO:0000313" key="3">
    <source>
        <dbReference type="EMBL" id="KAJ7768868.1"/>
    </source>
</evidence>
<protein>
    <recommendedName>
        <fullName evidence="2">DUF6534 domain-containing protein</fullName>
    </recommendedName>
</protein>
<evidence type="ECO:0000313" key="4">
    <source>
        <dbReference type="Proteomes" id="UP001215598"/>
    </source>
</evidence>
<evidence type="ECO:0000256" key="1">
    <source>
        <dbReference type="SAM" id="Phobius"/>
    </source>
</evidence>
<dbReference type="AlphaFoldDB" id="A0AAD7NNW7"/>
<proteinExistence type="predicted"/>
<dbReference type="InterPro" id="IPR045339">
    <property type="entry name" value="DUF6534"/>
</dbReference>
<dbReference type="PANTHER" id="PTHR40465">
    <property type="entry name" value="CHROMOSOME 1, WHOLE GENOME SHOTGUN SEQUENCE"/>
    <property type="match status" value="1"/>
</dbReference>
<feature type="transmembrane region" description="Helical" evidence="1">
    <location>
        <begin position="109"/>
        <end position="130"/>
    </location>
</feature>
<dbReference type="EMBL" id="JARKIB010000019">
    <property type="protein sequence ID" value="KAJ7768868.1"/>
    <property type="molecule type" value="Genomic_DNA"/>
</dbReference>
<keyword evidence="1" id="KW-0812">Transmembrane</keyword>
<organism evidence="3 4">
    <name type="scientific">Mycena metata</name>
    <dbReference type="NCBI Taxonomy" id="1033252"/>
    <lineage>
        <taxon>Eukaryota</taxon>
        <taxon>Fungi</taxon>
        <taxon>Dikarya</taxon>
        <taxon>Basidiomycota</taxon>
        <taxon>Agaricomycotina</taxon>
        <taxon>Agaricomycetes</taxon>
        <taxon>Agaricomycetidae</taxon>
        <taxon>Agaricales</taxon>
        <taxon>Marasmiineae</taxon>
        <taxon>Mycenaceae</taxon>
        <taxon>Mycena</taxon>
    </lineage>
</organism>